<dbReference type="Proteomes" id="UP000239532">
    <property type="component" value="Unassembled WGS sequence"/>
</dbReference>
<proteinExistence type="predicted"/>
<dbReference type="Pfam" id="PF13715">
    <property type="entry name" value="CarbopepD_reg_2"/>
    <property type="match status" value="1"/>
</dbReference>
<dbReference type="OrthoDB" id="1223654at2"/>
<comment type="caution">
    <text evidence="1">The sequence shown here is derived from an EMBL/GenBank/DDBJ whole genome shotgun (WGS) entry which is preliminary data.</text>
</comment>
<dbReference type="EMBL" id="MQUC01000003">
    <property type="protein sequence ID" value="PRP67419.1"/>
    <property type="molecule type" value="Genomic_DNA"/>
</dbReference>
<dbReference type="SUPFAM" id="SSF49464">
    <property type="entry name" value="Carboxypeptidase regulatory domain-like"/>
    <property type="match status" value="1"/>
</dbReference>
<sequence>MPLQQNSIFHQVILVFFLSFFTITQVSAQEQLIEGKVVDAITKEPLMGVGVYLSGTSTGVVTALDGSYSIKYDQEMKAPLVFAYLGYETRTFVNPLQEDLKLVLLAQQENELEAVVINPDPWDRATKEGLFLDHFLGLRSLEDSEILNLKDVRLRFNTDSKQLTASSRNPIIIVNKHLGYRIKYDLIEFEINFRFFKPTQGIERRFEIEHARENYRVESSFVSGSSFYQELEKDRPSERRRNRRREKAFEISQLLFFRSLINKSLSENKFELYHKGFRVNPEDHYRVREENGLYKITFRHLNYSVRDRDGHQTDLTLHDHFIYVDSFGNNLSARELMLSGYLPQLGVGGMLPLDYNTNSDE</sequence>
<dbReference type="RefSeq" id="WP_105983155.1">
    <property type="nucleotide sequence ID" value="NZ_MQUC01000003.1"/>
</dbReference>
<keyword evidence="2" id="KW-1185">Reference proteome</keyword>
<gene>
    <name evidence="1" type="ORF">BST86_10110</name>
</gene>
<evidence type="ECO:0000313" key="1">
    <source>
        <dbReference type="EMBL" id="PRP67419.1"/>
    </source>
</evidence>
<dbReference type="InterPro" id="IPR008969">
    <property type="entry name" value="CarboxyPept-like_regulatory"/>
</dbReference>
<name>A0A2S9WVC4_9FLAO</name>
<dbReference type="AlphaFoldDB" id="A0A2S9WVC4"/>
<reference evidence="1 2" key="1">
    <citation type="submission" date="2016-11" db="EMBL/GenBank/DDBJ databases">
        <title>Trade-off between light-utilization and light-protection in marine flavobacteria.</title>
        <authorList>
            <person name="Kumagai Y."/>
        </authorList>
    </citation>
    <scope>NUCLEOTIDE SEQUENCE [LARGE SCALE GENOMIC DNA]</scope>
    <source>
        <strain evidence="1 2">JCM 17109</strain>
    </source>
</reference>
<accession>A0A2S9WVC4</accession>
<evidence type="ECO:0000313" key="2">
    <source>
        <dbReference type="Proteomes" id="UP000239532"/>
    </source>
</evidence>
<evidence type="ECO:0008006" key="3">
    <source>
        <dbReference type="Google" id="ProtNLM"/>
    </source>
</evidence>
<organism evidence="1 2">
    <name type="scientific">Nonlabens agnitus</name>
    <dbReference type="NCBI Taxonomy" id="870484"/>
    <lineage>
        <taxon>Bacteria</taxon>
        <taxon>Pseudomonadati</taxon>
        <taxon>Bacteroidota</taxon>
        <taxon>Flavobacteriia</taxon>
        <taxon>Flavobacteriales</taxon>
        <taxon>Flavobacteriaceae</taxon>
        <taxon>Nonlabens</taxon>
    </lineage>
</organism>
<dbReference type="Gene3D" id="2.60.40.1120">
    <property type="entry name" value="Carboxypeptidase-like, regulatory domain"/>
    <property type="match status" value="1"/>
</dbReference>
<protein>
    <recommendedName>
        <fullName evidence="3">TonB-dependent receptor</fullName>
    </recommendedName>
</protein>